<reference evidence="8 9" key="1">
    <citation type="journal article" date="2014" name="Genome Biol.">
        <title>Transcriptome and methylome profiling reveals relics of genome dominance in the mesopolyploid Brassica oleracea.</title>
        <authorList>
            <person name="Parkin I.A."/>
            <person name="Koh C."/>
            <person name="Tang H."/>
            <person name="Robinson S.J."/>
            <person name="Kagale S."/>
            <person name="Clarke W.E."/>
            <person name="Town C.D."/>
            <person name="Nixon J."/>
            <person name="Krishnakumar V."/>
            <person name="Bidwell S.L."/>
            <person name="Denoeud F."/>
            <person name="Belcram H."/>
            <person name="Links M.G."/>
            <person name="Just J."/>
            <person name="Clarke C."/>
            <person name="Bender T."/>
            <person name="Huebert T."/>
            <person name="Mason A.S."/>
            <person name="Pires J.C."/>
            <person name="Barker G."/>
            <person name="Moore J."/>
            <person name="Walley P.G."/>
            <person name="Manoli S."/>
            <person name="Batley J."/>
            <person name="Edwards D."/>
            <person name="Nelson M.N."/>
            <person name="Wang X."/>
            <person name="Paterson A.H."/>
            <person name="King G."/>
            <person name="Bancroft I."/>
            <person name="Chalhoub B."/>
            <person name="Sharpe A.G."/>
        </authorList>
    </citation>
    <scope>NUCLEOTIDE SEQUENCE</scope>
    <source>
        <strain evidence="8 9">cv. TO1000</strain>
    </source>
</reference>
<evidence type="ECO:0000259" key="7">
    <source>
        <dbReference type="SMART" id="SM00156"/>
    </source>
</evidence>
<dbReference type="AlphaFoldDB" id="A0A0D3CPQ7"/>
<dbReference type="HOGENOM" id="CLU_832492_0_0_1"/>
<dbReference type="InterPro" id="IPR047129">
    <property type="entry name" value="PPA2-like"/>
</dbReference>
<dbReference type="Proteomes" id="UP000032141">
    <property type="component" value="Chromosome C6"/>
</dbReference>
<dbReference type="SMART" id="SM00156">
    <property type="entry name" value="PP2Ac"/>
    <property type="match status" value="1"/>
</dbReference>
<feature type="domain" description="Serine/threonine specific protein phosphatases" evidence="7">
    <location>
        <begin position="41"/>
        <end position="270"/>
    </location>
</feature>
<dbReference type="InterPro" id="IPR006186">
    <property type="entry name" value="Ser/Thr-sp_prot-phosphatase"/>
</dbReference>
<dbReference type="PRINTS" id="PR00114">
    <property type="entry name" value="STPHPHTASE"/>
</dbReference>
<evidence type="ECO:0000256" key="6">
    <source>
        <dbReference type="SAM" id="Phobius"/>
    </source>
</evidence>
<evidence type="ECO:0000256" key="2">
    <source>
        <dbReference type="ARBA" id="ARBA00022723"/>
    </source>
</evidence>
<dbReference type="SMART" id="SM00015">
    <property type="entry name" value="IQ"/>
    <property type="match status" value="4"/>
</dbReference>
<dbReference type="Gene3D" id="1.20.5.190">
    <property type="match status" value="1"/>
</dbReference>
<keyword evidence="4" id="KW-0112">Calmodulin-binding</keyword>
<organism evidence="8 9">
    <name type="scientific">Brassica oleracea var. oleracea</name>
    <dbReference type="NCBI Taxonomy" id="109376"/>
    <lineage>
        <taxon>Eukaryota</taxon>
        <taxon>Viridiplantae</taxon>
        <taxon>Streptophyta</taxon>
        <taxon>Embryophyta</taxon>
        <taxon>Tracheophyta</taxon>
        <taxon>Spermatophyta</taxon>
        <taxon>Magnoliopsida</taxon>
        <taxon>eudicotyledons</taxon>
        <taxon>Gunneridae</taxon>
        <taxon>Pentapetalae</taxon>
        <taxon>rosids</taxon>
        <taxon>malvids</taxon>
        <taxon>Brassicales</taxon>
        <taxon>Brassicaceae</taxon>
        <taxon>Brassiceae</taxon>
        <taxon>Brassica</taxon>
    </lineage>
</organism>
<dbReference type="GO" id="GO:0004722">
    <property type="term" value="F:protein serine/threonine phosphatase activity"/>
    <property type="evidence" value="ECO:0007669"/>
    <property type="project" value="UniProtKB-EC"/>
</dbReference>
<dbReference type="PANTHER" id="PTHR45619">
    <property type="entry name" value="SERINE/THREONINE-PROTEIN PHOSPHATASE PP2A-RELATED"/>
    <property type="match status" value="1"/>
</dbReference>
<sequence length="334" mass="37777">MNEGECNGCKFVGIPSGSETAVQSVGIPSEYTDGILTEFQNCRYCVGISSVQVKEILIEESNVQPVNTPVTVCGDIHGQFHDLMKLFQTGGHVPATNYILWEISLIEVTTVVKFSPFFCFLKLAHITLLRGNHESRQLTQVCVILLYLYLLTAMLFTQFLVDKYGFLLLESIAAKDPLSVSVAILHQFNILPEMYQVGYTKLFFRTGQIGVLEDTRNRTLHGILRLQSCFRGHQARSRLREHKRRVTVLQSFVRGEKVRKEYTELLRRHRASAAIQSHVKRRIAKRQYKATVDASVVIQSAIRGELVRRCAGDIGWLKSGGTKVLDYFLASHLL</sequence>
<evidence type="ECO:0000256" key="5">
    <source>
        <dbReference type="ARBA" id="ARBA00023211"/>
    </source>
</evidence>
<keyword evidence="9" id="KW-1185">Reference proteome</keyword>
<dbReference type="InterPro" id="IPR000048">
    <property type="entry name" value="IQ_motif_EF-hand-BS"/>
</dbReference>
<evidence type="ECO:0000256" key="4">
    <source>
        <dbReference type="ARBA" id="ARBA00022860"/>
    </source>
</evidence>
<protein>
    <recommendedName>
        <fullName evidence="1">protein-serine/threonine phosphatase</fullName>
        <ecNumber evidence="1">3.1.3.16</ecNumber>
    </recommendedName>
</protein>
<dbReference type="EnsemblPlants" id="Bo6g022110.1">
    <property type="protein sequence ID" value="Bo6g022110.1"/>
    <property type="gene ID" value="Bo6g022110"/>
</dbReference>
<evidence type="ECO:0000256" key="3">
    <source>
        <dbReference type="ARBA" id="ARBA00022801"/>
    </source>
</evidence>
<proteinExistence type="predicted"/>
<dbReference type="EC" id="3.1.3.16" evidence="1"/>
<dbReference type="OMA" id="YILWEIS"/>
<keyword evidence="5" id="KW-0464">Manganese</keyword>
<feature type="transmembrane region" description="Helical" evidence="6">
    <location>
        <begin position="138"/>
        <end position="161"/>
    </location>
</feature>
<keyword evidence="2" id="KW-0479">Metal-binding</keyword>
<keyword evidence="6" id="KW-1133">Transmembrane helix</keyword>
<evidence type="ECO:0000313" key="8">
    <source>
        <dbReference type="EnsemblPlants" id="Bo6g022110.1"/>
    </source>
</evidence>
<dbReference type="Gene3D" id="3.60.21.10">
    <property type="match status" value="1"/>
</dbReference>
<reference evidence="8" key="2">
    <citation type="submission" date="2015-03" db="UniProtKB">
        <authorList>
            <consortium name="EnsemblPlants"/>
        </authorList>
    </citation>
    <scope>IDENTIFICATION</scope>
</reference>
<dbReference type="Pfam" id="PF00149">
    <property type="entry name" value="Metallophos"/>
    <property type="match status" value="1"/>
</dbReference>
<dbReference type="eggNOG" id="KOG0160">
    <property type="taxonomic scope" value="Eukaryota"/>
</dbReference>
<dbReference type="eggNOG" id="KOG0373">
    <property type="taxonomic scope" value="Eukaryota"/>
</dbReference>
<evidence type="ECO:0000313" key="9">
    <source>
        <dbReference type="Proteomes" id="UP000032141"/>
    </source>
</evidence>
<dbReference type="GO" id="GO:0046872">
    <property type="term" value="F:metal ion binding"/>
    <property type="evidence" value="ECO:0007669"/>
    <property type="project" value="UniProtKB-KW"/>
</dbReference>
<keyword evidence="3" id="KW-0378">Hydrolase</keyword>
<dbReference type="STRING" id="109376.A0A0D3CPQ7"/>
<dbReference type="Gene3D" id="3.30.70.1590">
    <property type="match status" value="1"/>
</dbReference>
<dbReference type="InterPro" id="IPR004843">
    <property type="entry name" value="Calcineurin-like_PHP"/>
</dbReference>
<dbReference type="PROSITE" id="PS50096">
    <property type="entry name" value="IQ"/>
    <property type="match status" value="2"/>
</dbReference>
<keyword evidence="6" id="KW-0472">Membrane</keyword>
<accession>A0A0D3CPQ7</accession>
<evidence type="ECO:0000256" key="1">
    <source>
        <dbReference type="ARBA" id="ARBA00013081"/>
    </source>
</evidence>
<name>A0A0D3CPQ7_BRAOL</name>
<dbReference type="GO" id="GO:0005516">
    <property type="term" value="F:calmodulin binding"/>
    <property type="evidence" value="ECO:0007669"/>
    <property type="project" value="UniProtKB-KW"/>
</dbReference>
<dbReference type="InterPro" id="IPR029052">
    <property type="entry name" value="Metallo-depent_PP-like"/>
</dbReference>
<keyword evidence="6" id="KW-0812">Transmembrane</keyword>
<dbReference type="Pfam" id="PF00612">
    <property type="entry name" value="IQ"/>
    <property type="match status" value="3"/>
</dbReference>
<dbReference type="SUPFAM" id="SSF56300">
    <property type="entry name" value="Metallo-dependent phosphatases"/>
    <property type="match status" value="1"/>
</dbReference>
<dbReference type="Gramene" id="Bo6g022110.1">
    <property type="protein sequence ID" value="Bo6g022110.1"/>
    <property type="gene ID" value="Bo6g022110"/>
</dbReference>